<protein>
    <recommendedName>
        <fullName evidence="3">DUF4399 domain-containing protein</fullName>
    </recommendedName>
</protein>
<evidence type="ECO:0008006" key="3">
    <source>
        <dbReference type="Google" id="ProtNLM"/>
    </source>
</evidence>
<dbReference type="OrthoDB" id="2968672at2"/>
<proteinExistence type="predicted"/>
<reference evidence="1 2" key="1">
    <citation type="submission" date="2018-04" db="EMBL/GenBank/DDBJ databases">
        <title>Camelliibacillus theae gen. nov., sp. nov., isolated from Pu'er tea.</title>
        <authorList>
            <person name="Niu L."/>
        </authorList>
    </citation>
    <scope>NUCLEOTIDE SEQUENCE [LARGE SCALE GENOMIC DNA]</scope>
    <source>
        <strain evidence="1 2">T8</strain>
    </source>
</reference>
<name>A0A2U1K775_9BACI</name>
<evidence type="ECO:0000313" key="2">
    <source>
        <dbReference type="Proteomes" id="UP000245998"/>
    </source>
</evidence>
<sequence length="135" mass="15447">MSRKWIISLGVGLFLCFQMAFMQPLTTFSKENITDMPVQSKFKAIKINYSVKGRDVYVECIVPGFSFVSDGEKSTRKDGEGHIHVYVNGKKIEDVNQAAFIIKGLPKGTHEITLQFVHNNQQPYQYHEKFTVDIK</sequence>
<gene>
    <name evidence="1" type="ORF">DCC39_00395</name>
</gene>
<comment type="caution">
    <text evidence="1">The sequence shown here is derived from an EMBL/GenBank/DDBJ whole genome shotgun (WGS) entry which is preliminary data.</text>
</comment>
<dbReference type="AlphaFoldDB" id="A0A2U1K775"/>
<dbReference type="EMBL" id="QCZG01000001">
    <property type="protein sequence ID" value="PWA13386.1"/>
    <property type="molecule type" value="Genomic_DNA"/>
</dbReference>
<organism evidence="1 2">
    <name type="scientific">Pueribacillus theae</name>
    <dbReference type="NCBI Taxonomy" id="2171751"/>
    <lineage>
        <taxon>Bacteria</taxon>
        <taxon>Bacillati</taxon>
        <taxon>Bacillota</taxon>
        <taxon>Bacilli</taxon>
        <taxon>Bacillales</taxon>
        <taxon>Bacillaceae</taxon>
        <taxon>Pueribacillus</taxon>
    </lineage>
</organism>
<evidence type="ECO:0000313" key="1">
    <source>
        <dbReference type="EMBL" id="PWA13386.1"/>
    </source>
</evidence>
<dbReference type="RefSeq" id="WP_116552891.1">
    <property type="nucleotide sequence ID" value="NZ_QCZG01000001.1"/>
</dbReference>
<keyword evidence="2" id="KW-1185">Reference proteome</keyword>
<accession>A0A2U1K775</accession>
<dbReference type="Proteomes" id="UP000245998">
    <property type="component" value="Unassembled WGS sequence"/>
</dbReference>